<reference evidence="5" key="1">
    <citation type="journal article" date="2021" name="PeerJ">
        <title>Extensive microbial diversity within the chicken gut microbiome revealed by metagenomics and culture.</title>
        <authorList>
            <person name="Gilroy R."/>
            <person name="Ravi A."/>
            <person name="Getino M."/>
            <person name="Pursley I."/>
            <person name="Horton D.L."/>
            <person name="Alikhan N.F."/>
            <person name="Baker D."/>
            <person name="Gharbi K."/>
            <person name="Hall N."/>
            <person name="Watson M."/>
            <person name="Adriaenssens E.M."/>
            <person name="Foster-Nyarko E."/>
            <person name="Jarju S."/>
            <person name="Secka A."/>
            <person name="Antonio M."/>
            <person name="Oren A."/>
            <person name="Chaudhuri R.R."/>
            <person name="La Ragione R."/>
            <person name="Hildebrand F."/>
            <person name="Pallen M.J."/>
        </authorList>
    </citation>
    <scope>NUCLEOTIDE SEQUENCE</scope>
    <source>
        <strain evidence="5">CHK174-6876</strain>
    </source>
</reference>
<dbReference type="InterPro" id="IPR011991">
    <property type="entry name" value="ArsR-like_HTH"/>
</dbReference>
<name>A0A921F6A2_9LACO</name>
<dbReference type="PANTHER" id="PTHR42756">
    <property type="entry name" value="TRANSCRIPTIONAL REGULATOR, MARR"/>
    <property type="match status" value="1"/>
</dbReference>
<evidence type="ECO:0000256" key="2">
    <source>
        <dbReference type="ARBA" id="ARBA00023125"/>
    </source>
</evidence>
<dbReference type="CDD" id="cd00090">
    <property type="entry name" value="HTH_ARSR"/>
    <property type="match status" value="1"/>
</dbReference>
<dbReference type="PROSITE" id="PS50995">
    <property type="entry name" value="HTH_MARR_2"/>
    <property type="match status" value="1"/>
</dbReference>
<dbReference type="InterPro" id="IPR000835">
    <property type="entry name" value="HTH_MarR-typ"/>
</dbReference>
<sequence length="180" mass="21325">MNYYNFVDRPSKQRIKEIADEFNLTVEPDSVDLYLKFQLIYREIEKEYNLLFEKFNLSESRFTILMFLFYAKNKQLLPSEIANKLGVARPTISKMLKGMREQGLVERQAALDDKRVTYIQITTKGEGILKTFLPYNYQAVSLLFENFSTVEKEQFNFLLVKLLKGKDKFKKMEEKSNAKR</sequence>
<dbReference type="Proteomes" id="UP000707535">
    <property type="component" value="Unassembled WGS sequence"/>
</dbReference>
<dbReference type="Pfam" id="PF12802">
    <property type="entry name" value="MarR_2"/>
    <property type="match status" value="1"/>
</dbReference>
<dbReference type="EMBL" id="DYXG01000009">
    <property type="protein sequence ID" value="HJE96125.1"/>
    <property type="molecule type" value="Genomic_DNA"/>
</dbReference>
<dbReference type="GO" id="GO:0003700">
    <property type="term" value="F:DNA-binding transcription factor activity"/>
    <property type="evidence" value="ECO:0007669"/>
    <property type="project" value="InterPro"/>
</dbReference>
<protein>
    <submittedName>
        <fullName evidence="5">MarR family transcriptional regulator</fullName>
    </submittedName>
</protein>
<dbReference type="SMART" id="SM00347">
    <property type="entry name" value="HTH_MARR"/>
    <property type="match status" value="1"/>
</dbReference>
<evidence type="ECO:0000256" key="1">
    <source>
        <dbReference type="ARBA" id="ARBA00023015"/>
    </source>
</evidence>
<dbReference type="GO" id="GO:0003677">
    <property type="term" value="F:DNA binding"/>
    <property type="evidence" value="ECO:0007669"/>
    <property type="project" value="UniProtKB-KW"/>
</dbReference>
<dbReference type="Gene3D" id="1.10.10.10">
    <property type="entry name" value="Winged helix-like DNA-binding domain superfamily/Winged helix DNA-binding domain"/>
    <property type="match status" value="1"/>
</dbReference>
<comment type="caution">
    <text evidence="5">The sequence shown here is derived from an EMBL/GenBank/DDBJ whole genome shotgun (WGS) entry which is preliminary data.</text>
</comment>
<accession>A0A921F6A2</accession>
<evidence type="ECO:0000259" key="4">
    <source>
        <dbReference type="PROSITE" id="PS50995"/>
    </source>
</evidence>
<evidence type="ECO:0000313" key="6">
    <source>
        <dbReference type="Proteomes" id="UP000707535"/>
    </source>
</evidence>
<dbReference type="SUPFAM" id="SSF46785">
    <property type="entry name" value="Winged helix' DNA-binding domain"/>
    <property type="match status" value="1"/>
</dbReference>
<proteinExistence type="predicted"/>
<feature type="domain" description="HTH marR-type" evidence="4">
    <location>
        <begin position="30"/>
        <end position="164"/>
    </location>
</feature>
<evidence type="ECO:0000256" key="3">
    <source>
        <dbReference type="ARBA" id="ARBA00023163"/>
    </source>
</evidence>
<evidence type="ECO:0000313" key="5">
    <source>
        <dbReference type="EMBL" id="HJE96125.1"/>
    </source>
</evidence>
<keyword evidence="1" id="KW-0805">Transcription regulation</keyword>
<keyword evidence="2" id="KW-0238">DNA-binding</keyword>
<reference evidence="5" key="2">
    <citation type="submission" date="2021-09" db="EMBL/GenBank/DDBJ databases">
        <authorList>
            <person name="Gilroy R."/>
        </authorList>
    </citation>
    <scope>NUCLEOTIDE SEQUENCE</scope>
    <source>
        <strain evidence="5">CHK174-6876</strain>
    </source>
</reference>
<dbReference type="InterPro" id="IPR036388">
    <property type="entry name" value="WH-like_DNA-bd_sf"/>
</dbReference>
<keyword evidence="3" id="KW-0804">Transcription</keyword>
<organism evidence="5 6">
    <name type="scientific">Ligilactobacillus acidipiscis</name>
    <dbReference type="NCBI Taxonomy" id="89059"/>
    <lineage>
        <taxon>Bacteria</taxon>
        <taxon>Bacillati</taxon>
        <taxon>Bacillota</taxon>
        <taxon>Bacilli</taxon>
        <taxon>Lactobacillales</taxon>
        <taxon>Lactobacillaceae</taxon>
        <taxon>Ligilactobacillus</taxon>
    </lineage>
</organism>
<dbReference type="InterPro" id="IPR036390">
    <property type="entry name" value="WH_DNA-bd_sf"/>
</dbReference>
<gene>
    <name evidence="5" type="ORF">K8V00_00765</name>
</gene>
<dbReference type="AlphaFoldDB" id="A0A921F6A2"/>
<dbReference type="PANTHER" id="PTHR42756:SF1">
    <property type="entry name" value="TRANSCRIPTIONAL REPRESSOR OF EMRAB OPERON"/>
    <property type="match status" value="1"/>
</dbReference>
<dbReference type="PRINTS" id="PR00598">
    <property type="entry name" value="HTHMARR"/>
</dbReference>